<feature type="binding site" evidence="17">
    <location>
        <position position="94"/>
    </location>
    <ligand>
        <name>FAD</name>
        <dbReference type="ChEBI" id="CHEBI:57692"/>
    </ligand>
</feature>
<name>A0A1X7R1Z3_9SACH</name>
<keyword evidence="6" id="KW-0288">FMN</keyword>
<feature type="binding site" evidence="17">
    <location>
        <position position="421"/>
    </location>
    <ligand>
        <name>FAD</name>
        <dbReference type="ChEBI" id="CHEBI:57692"/>
    </ligand>
</feature>
<organism evidence="19 20">
    <name type="scientific">Maudiozyma saulgeensis</name>
    <dbReference type="NCBI Taxonomy" id="1789683"/>
    <lineage>
        <taxon>Eukaryota</taxon>
        <taxon>Fungi</taxon>
        <taxon>Dikarya</taxon>
        <taxon>Ascomycota</taxon>
        <taxon>Saccharomycotina</taxon>
        <taxon>Saccharomycetes</taxon>
        <taxon>Saccharomycetales</taxon>
        <taxon>Saccharomycetaceae</taxon>
        <taxon>Maudiozyma</taxon>
    </lineage>
</organism>
<evidence type="ECO:0000256" key="6">
    <source>
        <dbReference type="ARBA" id="ARBA00022643"/>
    </source>
</evidence>
<feature type="binding site" evidence="18">
    <location>
        <position position="236"/>
    </location>
    <ligand>
        <name>NADP(+)</name>
        <dbReference type="ChEBI" id="CHEBI:58349"/>
    </ligand>
</feature>
<comment type="pathway">
    <text evidence="14">Amino-acid biosynthesis.</text>
</comment>
<dbReference type="Gene3D" id="3.50.50.60">
    <property type="entry name" value="FAD/NAD(P)-binding domain"/>
    <property type="match status" value="1"/>
</dbReference>
<feature type="binding site" evidence="17">
    <location>
        <position position="41"/>
    </location>
    <ligand>
        <name>FAD</name>
        <dbReference type="ChEBI" id="CHEBI:57692"/>
    </ligand>
</feature>
<feature type="binding site" evidence="17">
    <location>
        <begin position="428"/>
        <end position="430"/>
    </location>
    <ligand>
        <name>FAD</name>
        <dbReference type="ChEBI" id="CHEBI:57692"/>
    </ligand>
</feature>
<comment type="subcellular location">
    <subcellularLocation>
        <location evidence="16">Mitochondrion</location>
    </subcellularLocation>
</comment>
<dbReference type="GO" id="GO:0006537">
    <property type="term" value="P:glutamate biosynthetic process"/>
    <property type="evidence" value="ECO:0007669"/>
    <property type="project" value="UniProtKB-KW"/>
</dbReference>
<keyword evidence="7" id="KW-0479">Metal-binding</keyword>
<feature type="binding site" evidence="17">
    <location>
        <position position="49"/>
    </location>
    <ligand>
        <name>FAD</name>
        <dbReference type="ChEBI" id="CHEBI:57692"/>
    </ligand>
</feature>
<feature type="binding site" evidence="18">
    <location>
        <begin position="178"/>
        <end position="181"/>
    </location>
    <ligand>
        <name>NADP(+)</name>
        <dbReference type="ChEBI" id="CHEBI:58349"/>
    </ligand>
</feature>
<dbReference type="OrthoDB" id="333024at2759"/>
<feature type="binding site" evidence="18">
    <location>
        <begin position="224"/>
        <end position="225"/>
    </location>
    <ligand>
        <name>NADP(+)</name>
        <dbReference type="ChEBI" id="CHEBI:58349"/>
    </ligand>
</feature>
<dbReference type="GO" id="GO:0016491">
    <property type="term" value="F:oxidoreductase activity"/>
    <property type="evidence" value="ECO:0007669"/>
    <property type="project" value="UniProtKB-KW"/>
</dbReference>
<keyword evidence="5 16" id="KW-0285">Flavoprotein</keyword>
<dbReference type="SUPFAM" id="SSF51971">
    <property type="entry name" value="Nucleotide-binding domain"/>
    <property type="match status" value="1"/>
</dbReference>
<keyword evidence="16 17" id="KW-0274">FAD</keyword>
<dbReference type="EC" id="1.18.1.6" evidence="16"/>
<evidence type="ECO:0000256" key="16">
    <source>
        <dbReference type="PIRNR" id="PIRNR000362"/>
    </source>
</evidence>
<evidence type="ECO:0000256" key="14">
    <source>
        <dbReference type="ARBA" id="ARBA00029440"/>
    </source>
</evidence>
<evidence type="ECO:0000256" key="9">
    <source>
        <dbReference type="ARBA" id="ARBA00023002"/>
    </source>
</evidence>
<dbReference type="GO" id="GO:0046872">
    <property type="term" value="F:metal ion binding"/>
    <property type="evidence" value="ECO:0007669"/>
    <property type="project" value="UniProtKB-KW"/>
</dbReference>
<sequence length="504" mass="57659">MGSFVRNISIIGSGPSGLYTAYHLIKKANTIKIPFNIKVWEKFPVPFGLSRFGVAPDHPEVKNCELTFESMFKDYKNLSNGYCQDLQFIGNTIIGNQTNTIENNIPLKKLYNSQDIIVFSYGCNGDKRLNILNENSTSGIFTSRQFVNWYNGQFDMSLNEKFMNFNWSKVSNVGIIGNGNVALDLARILISNQIDSLWSNTDISNIALKKLNEAPIKSIKIFGRREFSQSKFTNKEFRELWELEKYGIFGQIKSDEFQSMIQNLNNNNSNKSIYDRVMMRRLEMSQQYMLPFDQRTKKNYKKFIPPVDRKDALKTWEFQYLKSPQSINIHDEDGMNRSLKSVTFTNNRVDPNGNIISSKDKNDTITYDLDLLITSLGYKGEPLDGFDEMGICFENGHIKNNKGRVCSKDDHTLPGLYTSGWISNGGRGVIANTMQDSFQVADQILTDLPILSSSKEENSINSILHDTTSWKDWEKINQIEMTNGVPYGKPRLKFLTVDSIMKQI</sequence>
<dbReference type="GO" id="GO:0051538">
    <property type="term" value="F:3 iron, 4 sulfur cluster binding"/>
    <property type="evidence" value="ECO:0007669"/>
    <property type="project" value="UniProtKB-KW"/>
</dbReference>
<comment type="similarity">
    <text evidence="3">Belongs to the glutamate synthase family.</text>
</comment>
<gene>
    <name evidence="19" type="ORF">KASA_0O02332G</name>
</gene>
<dbReference type="Proteomes" id="UP000196158">
    <property type="component" value="Unassembled WGS sequence"/>
</dbReference>
<evidence type="ECO:0000313" key="19">
    <source>
        <dbReference type="EMBL" id="SMN19665.1"/>
    </source>
</evidence>
<dbReference type="PANTHER" id="PTHR11938">
    <property type="entry name" value="FAD NADPH DEHYDROGENASE/OXIDOREDUCTASE"/>
    <property type="match status" value="1"/>
</dbReference>
<accession>A0A1X7R1Z3</accession>
<evidence type="ECO:0000256" key="15">
    <source>
        <dbReference type="ARBA" id="ARBA00048933"/>
    </source>
</evidence>
<comment type="cofactor">
    <cofactor evidence="16 17">
        <name>FAD</name>
        <dbReference type="ChEBI" id="CHEBI:57692"/>
    </cofactor>
</comment>
<evidence type="ECO:0000256" key="12">
    <source>
        <dbReference type="ARBA" id="ARBA00023164"/>
    </source>
</evidence>
<keyword evidence="20" id="KW-1185">Reference proteome</keyword>
<dbReference type="InterPro" id="IPR050711">
    <property type="entry name" value="ET-N_metabolism_enzyme"/>
</dbReference>
<keyword evidence="16 18" id="KW-0521">NADP</keyword>
<comment type="catalytic activity">
    <reaction evidence="15 16">
        <text>2 reduced [adrenodoxin] + NADP(+) + H(+) = 2 oxidized [adrenodoxin] + NADPH</text>
        <dbReference type="Rhea" id="RHEA:42312"/>
        <dbReference type="Rhea" id="RHEA-COMP:9998"/>
        <dbReference type="Rhea" id="RHEA-COMP:9999"/>
        <dbReference type="ChEBI" id="CHEBI:15378"/>
        <dbReference type="ChEBI" id="CHEBI:33737"/>
        <dbReference type="ChEBI" id="CHEBI:33738"/>
        <dbReference type="ChEBI" id="CHEBI:57783"/>
        <dbReference type="ChEBI" id="CHEBI:58349"/>
        <dbReference type="EC" id="1.18.1.6"/>
    </reaction>
</comment>
<evidence type="ECO:0000256" key="13">
    <source>
        <dbReference type="ARBA" id="ARBA00023291"/>
    </source>
</evidence>
<comment type="cofactor">
    <cofactor evidence="2">
        <name>[3Fe-4S] cluster</name>
        <dbReference type="ChEBI" id="CHEBI:21137"/>
    </cofactor>
</comment>
<evidence type="ECO:0000313" key="20">
    <source>
        <dbReference type="Proteomes" id="UP000196158"/>
    </source>
</evidence>
<evidence type="ECO:0000256" key="5">
    <source>
        <dbReference type="ARBA" id="ARBA00022630"/>
    </source>
</evidence>
<keyword evidence="11" id="KW-0411">Iron-sulfur</keyword>
<evidence type="ECO:0000256" key="2">
    <source>
        <dbReference type="ARBA" id="ARBA00001927"/>
    </source>
</evidence>
<evidence type="ECO:0000256" key="8">
    <source>
        <dbReference type="ARBA" id="ARBA00022962"/>
    </source>
</evidence>
<feature type="binding site" evidence="18">
    <location>
        <position position="428"/>
    </location>
    <ligand>
        <name>NADP(+)</name>
        <dbReference type="ChEBI" id="CHEBI:58349"/>
    </ligand>
</feature>
<feature type="binding site" evidence="17">
    <location>
        <position position="16"/>
    </location>
    <ligand>
        <name>FAD</name>
        <dbReference type="ChEBI" id="CHEBI:57692"/>
    </ligand>
</feature>
<evidence type="ECO:0000256" key="3">
    <source>
        <dbReference type="ARBA" id="ARBA00009716"/>
    </source>
</evidence>
<keyword evidence="16" id="KW-0496">Mitochondrion</keyword>
<keyword evidence="13" id="KW-0003">3Fe-4S</keyword>
<dbReference type="InterPro" id="IPR021163">
    <property type="entry name" value="Ferredox_Rdtase_adrenod"/>
</dbReference>
<reference evidence="19 20" key="1">
    <citation type="submission" date="2017-04" db="EMBL/GenBank/DDBJ databases">
        <authorList>
            <person name="Afonso C.L."/>
            <person name="Miller P.J."/>
            <person name="Scott M.A."/>
            <person name="Spackman E."/>
            <person name="Goraichik I."/>
            <person name="Dimitrov K.M."/>
            <person name="Suarez D.L."/>
            <person name="Swayne D.E."/>
        </authorList>
    </citation>
    <scope>NUCLEOTIDE SEQUENCE [LARGE SCALE GENOMIC DNA]</scope>
</reference>
<comment type="similarity">
    <text evidence="16">Belongs to the ferredoxin--NADP reductase type 1 family.</text>
</comment>
<comment type="cofactor">
    <cofactor evidence="1">
        <name>FMN</name>
        <dbReference type="ChEBI" id="CHEBI:58210"/>
    </cofactor>
</comment>
<evidence type="ECO:0000256" key="10">
    <source>
        <dbReference type="ARBA" id="ARBA00023004"/>
    </source>
</evidence>
<dbReference type="PIRSF" id="PIRSF000362">
    <property type="entry name" value="FNR"/>
    <property type="match status" value="1"/>
</dbReference>
<evidence type="ECO:0000256" key="17">
    <source>
        <dbReference type="PIRSR" id="PIRSR000362-1"/>
    </source>
</evidence>
<evidence type="ECO:0000256" key="18">
    <source>
        <dbReference type="PIRSR" id="PIRSR000362-2"/>
    </source>
</evidence>
<dbReference type="GO" id="GO:0005739">
    <property type="term" value="C:mitochondrion"/>
    <property type="evidence" value="ECO:0007669"/>
    <property type="project" value="UniProtKB-SubCell"/>
</dbReference>
<evidence type="ECO:0000256" key="4">
    <source>
        <dbReference type="ARBA" id="ARBA00022605"/>
    </source>
</evidence>
<keyword evidence="4" id="KW-0028">Amino-acid biosynthesis</keyword>
<dbReference type="PRINTS" id="PR00419">
    <property type="entry name" value="ADXRDTASE"/>
</dbReference>
<evidence type="ECO:0000256" key="7">
    <source>
        <dbReference type="ARBA" id="ARBA00022723"/>
    </source>
</evidence>
<evidence type="ECO:0000256" key="11">
    <source>
        <dbReference type="ARBA" id="ARBA00023014"/>
    </source>
</evidence>
<keyword evidence="12" id="KW-0314">Glutamate biosynthesis</keyword>
<keyword evidence="9 16" id="KW-0560">Oxidoreductase</keyword>
<dbReference type="EMBL" id="FXLY01000004">
    <property type="protein sequence ID" value="SMN19665.1"/>
    <property type="molecule type" value="Genomic_DNA"/>
</dbReference>
<keyword evidence="8" id="KW-0315">Glutamine amidotransferase</keyword>
<dbReference type="STRING" id="1789683.A0A1X7R1Z3"/>
<dbReference type="Gene3D" id="3.40.50.720">
    <property type="entry name" value="NAD(P)-binding Rossmann-like Domain"/>
    <property type="match status" value="1"/>
</dbReference>
<protein>
    <recommendedName>
        <fullName evidence="16">NADPH:adrenodoxin oxidoreductase, mitochondrial</fullName>
        <ecNumber evidence="16">1.18.1.6</ecNumber>
    </recommendedName>
</protein>
<evidence type="ECO:0000256" key="1">
    <source>
        <dbReference type="ARBA" id="ARBA00001917"/>
    </source>
</evidence>
<keyword evidence="10" id="KW-0408">Iron</keyword>
<dbReference type="InterPro" id="IPR036188">
    <property type="entry name" value="FAD/NAD-bd_sf"/>
</dbReference>
<proteinExistence type="inferred from homology"/>
<dbReference type="AlphaFoldDB" id="A0A1X7R1Z3"/>
<dbReference type="PANTHER" id="PTHR11938:SF91">
    <property type="entry name" value="NADPH:ADRENODOXIN OXIDOREDUCTASE, MITOCHONDRIAL"/>
    <property type="match status" value="1"/>
</dbReference>